<feature type="domain" description="Flavodoxin-like fold" evidence="2">
    <location>
        <begin position="2"/>
        <end position="172"/>
    </location>
</feature>
<sequence>MSKVLVISGHPNLDESYTNTVIIDELKAGLIDVEVRRLDTLYPNYQIDVEAEQAALVSADVVVLQFPFYWYSSPALLKKWVDDVFNFNFAYGPEGDKLKGKDFILSFTVGGPEESYDPLGYNHFTIEQFVYPFQQTAYLAGMNYRKPIYTHRMVYIPNVYNKLEEVQARAKDHASRLLAQIEEITASPESRMQKFVAEWFAKFDVLEEDTEFFTDKLAQDVKWSMPEGEFLGHDGFRDWYAIARATFKPNCDHDVQQIEVKPNGDRFQVELRIRLTADSYEDSMMKGEAVNLTVNETWQVSIEEAGSITIHEYNVVPVVS</sequence>
<dbReference type="InterPro" id="IPR029039">
    <property type="entry name" value="Flavoprotein-like_sf"/>
</dbReference>
<dbReference type="Gene3D" id="3.40.50.360">
    <property type="match status" value="1"/>
</dbReference>
<dbReference type="PATRIC" id="fig|1229493.5.peg.2028"/>
<dbReference type="Pfam" id="PF02525">
    <property type="entry name" value="Flavodoxin_2"/>
    <property type="match status" value="1"/>
</dbReference>
<dbReference type="GO" id="GO:0009055">
    <property type="term" value="F:electron transfer activity"/>
    <property type="evidence" value="ECO:0007669"/>
    <property type="project" value="TreeGrafter"/>
</dbReference>
<accession>A0A0C1VR18</accession>
<dbReference type="PANTHER" id="PTHR47307">
    <property type="entry name" value="GLUTATHIONE-REGULATED POTASSIUM-EFFLUX SYSTEM ANCILLARY PROTEIN KEFG"/>
    <property type="match status" value="1"/>
</dbReference>
<evidence type="ECO:0000259" key="2">
    <source>
        <dbReference type="Pfam" id="PF02525"/>
    </source>
</evidence>
<gene>
    <name evidence="3" type="ORF">H735_14420</name>
</gene>
<protein>
    <submittedName>
        <fullName evidence="3">FMN reductase</fullName>
    </submittedName>
</protein>
<dbReference type="SUPFAM" id="SSF54427">
    <property type="entry name" value="NTF2-like"/>
    <property type="match status" value="1"/>
</dbReference>
<evidence type="ECO:0000256" key="1">
    <source>
        <dbReference type="ARBA" id="ARBA00023002"/>
    </source>
</evidence>
<dbReference type="RefSeq" id="WP_020194698.1">
    <property type="nucleotide sequence ID" value="NZ_BAOH01000007.1"/>
</dbReference>
<keyword evidence="1" id="KW-0560">Oxidoreductase</keyword>
<dbReference type="InterPro" id="IPR003680">
    <property type="entry name" value="Flavodoxin_fold"/>
</dbReference>
<dbReference type="SUPFAM" id="SSF52218">
    <property type="entry name" value="Flavoproteins"/>
    <property type="match status" value="1"/>
</dbReference>
<dbReference type="GO" id="GO:0003955">
    <property type="term" value="F:NAD(P)H dehydrogenase (quinone) activity"/>
    <property type="evidence" value="ECO:0007669"/>
    <property type="project" value="TreeGrafter"/>
</dbReference>
<dbReference type="Gene3D" id="3.10.450.50">
    <property type="match status" value="1"/>
</dbReference>
<dbReference type="PANTHER" id="PTHR47307:SF1">
    <property type="entry name" value="GLUTATHIONE-REGULATED POTASSIUM-EFFLUX SYSTEM ANCILLARY PROTEIN KEFG"/>
    <property type="match status" value="1"/>
</dbReference>
<evidence type="ECO:0000313" key="4">
    <source>
        <dbReference type="Proteomes" id="UP000031586"/>
    </source>
</evidence>
<organism evidence="3 4">
    <name type="scientific">Vibrio owensii CAIM 1854 = LMG 25443</name>
    <dbReference type="NCBI Taxonomy" id="1229493"/>
    <lineage>
        <taxon>Bacteria</taxon>
        <taxon>Pseudomonadati</taxon>
        <taxon>Pseudomonadota</taxon>
        <taxon>Gammaproteobacteria</taxon>
        <taxon>Vibrionales</taxon>
        <taxon>Vibrionaceae</taxon>
        <taxon>Vibrio</taxon>
    </lineage>
</organism>
<dbReference type="InterPro" id="IPR032710">
    <property type="entry name" value="NTF2-like_dom_sf"/>
</dbReference>
<dbReference type="EMBL" id="JPRD01000023">
    <property type="protein sequence ID" value="KIF52338.1"/>
    <property type="molecule type" value="Genomic_DNA"/>
</dbReference>
<reference evidence="3 4" key="1">
    <citation type="submission" date="2014-07" db="EMBL/GenBank/DDBJ databases">
        <title>Unique and conserved regions in Vibrio harveyi and related species in comparison with the shrimp pathogen Vibrio harveyi CAIM 1792.</title>
        <authorList>
            <person name="Espinoza-Valles I."/>
            <person name="Vora G."/>
            <person name="Leekitcharoenphon P."/>
            <person name="Ussery D."/>
            <person name="Hoj L."/>
            <person name="Gomez-Gil B."/>
        </authorList>
    </citation>
    <scope>NUCLEOTIDE SEQUENCE [LARGE SCALE GENOMIC DNA]</scope>
    <source>
        <strain evidence="4">CAIM 1854 / LMG 25443</strain>
    </source>
</reference>
<evidence type="ECO:0000313" key="3">
    <source>
        <dbReference type="EMBL" id="KIF52338.1"/>
    </source>
</evidence>
<dbReference type="AlphaFoldDB" id="A0A0C1VR18"/>
<dbReference type="Proteomes" id="UP000031586">
    <property type="component" value="Unassembled WGS sequence"/>
</dbReference>
<comment type="caution">
    <text evidence="3">The sequence shown here is derived from an EMBL/GenBank/DDBJ whole genome shotgun (WGS) entry which is preliminary data.</text>
</comment>
<dbReference type="InterPro" id="IPR046980">
    <property type="entry name" value="KefG/KefF"/>
</dbReference>
<dbReference type="GO" id="GO:0010181">
    <property type="term" value="F:FMN binding"/>
    <property type="evidence" value="ECO:0007669"/>
    <property type="project" value="TreeGrafter"/>
</dbReference>
<name>A0A0C1VR18_9VIBR</name>
<proteinExistence type="predicted"/>